<dbReference type="EMBL" id="GL348718">
    <property type="protein sequence ID" value="EFH48887.1"/>
    <property type="molecule type" value="Genomic_DNA"/>
</dbReference>
<dbReference type="GO" id="GO:0006265">
    <property type="term" value="P:DNA topological change"/>
    <property type="evidence" value="ECO:0007669"/>
    <property type="project" value="InterPro"/>
</dbReference>
<keyword evidence="7 9" id="KW-0238">DNA-binding</keyword>
<comment type="catalytic activity">
    <reaction evidence="1">
        <text>ATP-dependent breakage, passage and rejoining of double-stranded DNA.</text>
        <dbReference type="EC" id="5.6.2.2"/>
    </reaction>
</comment>
<keyword evidence="5" id="KW-0067">ATP-binding</keyword>
<dbReference type="GO" id="GO:0003677">
    <property type="term" value="F:DNA binding"/>
    <property type="evidence" value="ECO:0007669"/>
    <property type="project" value="UniProtKB-UniRule"/>
</dbReference>
<dbReference type="Gene3D" id="3.90.199.10">
    <property type="entry name" value="Topoisomerase II, domain 5"/>
    <property type="match status" value="1"/>
</dbReference>
<evidence type="ECO:0000256" key="1">
    <source>
        <dbReference type="ARBA" id="ARBA00000185"/>
    </source>
</evidence>
<dbReference type="SUPFAM" id="SSF56719">
    <property type="entry name" value="Type II DNA topoisomerase"/>
    <property type="match status" value="1"/>
</dbReference>
<evidence type="ECO:0000256" key="7">
    <source>
        <dbReference type="ARBA" id="ARBA00023125"/>
    </source>
</evidence>
<feature type="domain" description="Topo IIA-type catalytic" evidence="10">
    <location>
        <begin position="1"/>
        <end position="117"/>
    </location>
</feature>
<evidence type="ECO:0000256" key="2">
    <source>
        <dbReference type="ARBA" id="ARBA00001946"/>
    </source>
</evidence>
<gene>
    <name evidence="11" type="ORF">ARALYDRAFT_663315</name>
</gene>
<dbReference type="InterPro" id="IPR013760">
    <property type="entry name" value="Topo_IIA-like_dom_sf"/>
</dbReference>
<dbReference type="InterPro" id="IPR013758">
    <property type="entry name" value="Topo_IIA_A/C_ab"/>
</dbReference>
<comment type="cofactor">
    <cofactor evidence="2">
        <name>Mg(2+)</name>
        <dbReference type="ChEBI" id="CHEBI:18420"/>
    </cofactor>
</comment>
<keyword evidence="8" id="KW-0413">Isomerase</keyword>
<evidence type="ECO:0000313" key="11">
    <source>
        <dbReference type="EMBL" id="EFH48887.1"/>
    </source>
</evidence>
<dbReference type="GO" id="GO:0005524">
    <property type="term" value="F:ATP binding"/>
    <property type="evidence" value="ECO:0007669"/>
    <property type="project" value="UniProtKB-KW"/>
</dbReference>
<evidence type="ECO:0000313" key="12">
    <source>
        <dbReference type="Proteomes" id="UP000008694"/>
    </source>
</evidence>
<dbReference type="PANTHER" id="PTHR10169:SF38">
    <property type="entry name" value="DNA TOPOISOMERASE 2"/>
    <property type="match status" value="1"/>
</dbReference>
<dbReference type="PANTHER" id="PTHR10169">
    <property type="entry name" value="DNA TOPOISOMERASE/GYRASE"/>
    <property type="match status" value="1"/>
</dbReference>
<evidence type="ECO:0000256" key="5">
    <source>
        <dbReference type="ARBA" id="ARBA00022840"/>
    </source>
</evidence>
<dbReference type="InterPro" id="IPR002205">
    <property type="entry name" value="Topo_IIA_dom_A"/>
</dbReference>
<comment type="caution">
    <text evidence="9">Lacks conserved residue(s) required for the propagation of feature annotation.</text>
</comment>
<dbReference type="GO" id="GO:0000712">
    <property type="term" value="P:resolution of meiotic recombination intermediates"/>
    <property type="evidence" value="ECO:0007669"/>
    <property type="project" value="TreeGrafter"/>
</dbReference>
<dbReference type="EC" id="5.6.2.2" evidence="3"/>
<dbReference type="AlphaFoldDB" id="D7M0B3"/>
<accession>D7M0B3</accession>
<organism evidence="12">
    <name type="scientific">Arabidopsis lyrata subsp. lyrata</name>
    <name type="common">Lyre-leaved rock-cress</name>
    <dbReference type="NCBI Taxonomy" id="81972"/>
    <lineage>
        <taxon>Eukaryota</taxon>
        <taxon>Viridiplantae</taxon>
        <taxon>Streptophyta</taxon>
        <taxon>Embryophyta</taxon>
        <taxon>Tracheophyta</taxon>
        <taxon>Spermatophyta</taxon>
        <taxon>Magnoliopsida</taxon>
        <taxon>eudicotyledons</taxon>
        <taxon>Gunneridae</taxon>
        <taxon>Pentapetalae</taxon>
        <taxon>rosids</taxon>
        <taxon>malvids</taxon>
        <taxon>Brassicales</taxon>
        <taxon>Brassicaceae</taxon>
        <taxon>Camelineae</taxon>
        <taxon>Arabidopsis</taxon>
    </lineage>
</organism>
<proteinExistence type="predicted"/>
<dbReference type="Pfam" id="PF00521">
    <property type="entry name" value="DNA_topoisoIV"/>
    <property type="match status" value="1"/>
</dbReference>
<keyword evidence="12" id="KW-1185">Reference proteome</keyword>
<evidence type="ECO:0000256" key="8">
    <source>
        <dbReference type="ARBA" id="ARBA00023235"/>
    </source>
</evidence>
<dbReference type="GO" id="GO:0000819">
    <property type="term" value="P:sister chromatid segregation"/>
    <property type="evidence" value="ECO:0007669"/>
    <property type="project" value="TreeGrafter"/>
</dbReference>
<evidence type="ECO:0000256" key="4">
    <source>
        <dbReference type="ARBA" id="ARBA00022741"/>
    </source>
</evidence>
<dbReference type="STRING" id="81972.D7M0B3"/>
<evidence type="ECO:0000256" key="3">
    <source>
        <dbReference type="ARBA" id="ARBA00012895"/>
    </source>
</evidence>
<evidence type="ECO:0000256" key="9">
    <source>
        <dbReference type="PROSITE-ProRule" id="PRU01384"/>
    </source>
</evidence>
<evidence type="ECO:0000256" key="6">
    <source>
        <dbReference type="ARBA" id="ARBA00023029"/>
    </source>
</evidence>
<dbReference type="GO" id="GO:0005634">
    <property type="term" value="C:nucleus"/>
    <property type="evidence" value="ECO:0007669"/>
    <property type="project" value="TreeGrafter"/>
</dbReference>
<dbReference type="InterPro" id="IPR050634">
    <property type="entry name" value="DNA_Topoisomerase_II"/>
</dbReference>
<dbReference type="HOGENOM" id="CLU_2088137_0_0_1"/>
<dbReference type="PROSITE" id="PS52040">
    <property type="entry name" value="TOPO_IIA"/>
    <property type="match status" value="1"/>
</dbReference>
<reference evidence="12" key="1">
    <citation type="journal article" date="2011" name="Nat. Genet.">
        <title>The Arabidopsis lyrata genome sequence and the basis of rapid genome size change.</title>
        <authorList>
            <person name="Hu T.T."/>
            <person name="Pattyn P."/>
            <person name="Bakker E.G."/>
            <person name="Cao J."/>
            <person name="Cheng J.-F."/>
            <person name="Clark R.M."/>
            <person name="Fahlgren N."/>
            <person name="Fawcett J.A."/>
            <person name="Grimwood J."/>
            <person name="Gundlach H."/>
            <person name="Haberer G."/>
            <person name="Hollister J.D."/>
            <person name="Ossowski S."/>
            <person name="Ottilar R.P."/>
            <person name="Salamov A.A."/>
            <person name="Schneeberger K."/>
            <person name="Spannagl M."/>
            <person name="Wang X."/>
            <person name="Yang L."/>
            <person name="Nasrallah M.E."/>
            <person name="Bergelson J."/>
            <person name="Carrington J.C."/>
            <person name="Gaut B.S."/>
            <person name="Schmutz J."/>
            <person name="Mayer K.F.X."/>
            <person name="Van de Peer Y."/>
            <person name="Grigoriev I.V."/>
            <person name="Nordborg M."/>
            <person name="Weigel D."/>
            <person name="Guo Y.-L."/>
        </authorList>
    </citation>
    <scope>NUCLEOTIDE SEQUENCE [LARGE SCALE GENOMIC DNA]</scope>
    <source>
        <strain evidence="12">cv. MN47</strain>
    </source>
</reference>
<name>D7M0B3_ARALL</name>
<dbReference type="Proteomes" id="UP000008694">
    <property type="component" value="Unassembled WGS sequence"/>
</dbReference>
<sequence>MNIERLRERRKENWYVRVKKNVGLEHTAHHHCEQILSRTIIRMAQNFVGNNNVNMLRPIGVFGLKASEKRDIQYVTNVTAVANPPLKNLKLKTSHKFKSCYPHLNAMYKVSKSSSKE</sequence>
<keyword evidence="6" id="KW-0799">Topoisomerase</keyword>
<keyword evidence="4" id="KW-0547">Nucleotide-binding</keyword>
<dbReference type="Gramene" id="Al_scaffold_0006_3380">
    <property type="protein sequence ID" value="Al_scaffold_0006_3380"/>
    <property type="gene ID" value="Al_scaffold_0006_3380"/>
</dbReference>
<protein>
    <recommendedName>
        <fullName evidence="3">DNA topoisomerase (ATP-hydrolyzing)</fullName>
        <ecNumber evidence="3">5.6.2.2</ecNumber>
    </recommendedName>
</protein>
<evidence type="ECO:0000259" key="10">
    <source>
        <dbReference type="PROSITE" id="PS52040"/>
    </source>
</evidence>
<dbReference type="GO" id="GO:0003918">
    <property type="term" value="F:DNA topoisomerase type II (double strand cut, ATP-hydrolyzing) activity"/>
    <property type="evidence" value="ECO:0007669"/>
    <property type="project" value="UniProtKB-EC"/>
</dbReference>